<reference evidence="2 3" key="1">
    <citation type="journal article" date="2011" name="PLoS Pathog.">
        <title>Dynamic evolution of pathogenicity revealed by sequencing and comparative genomics of 19 Pseudomonas syringae isolates.</title>
        <authorList>
            <person name="Baltrus D.A."/>
            <person name="Nishimura M.T."/>
            <person name="Romanchuk A."/>
            <person name="Chang J.H."/>
            <person name="Mukhtar M.S."/>
            <person name="Cherkis K."/>
            <person name="Roach J."/>
            <person name="Grant S.R."/>
            <person name="Jones C.D."/>
            <person name="Dangl J.L."/>
        </authorList>
    </citation>
    <scope>NUCLEOTIDE SEQUENCE [LARGE SCALE GENOMIC DNA]</scope>
    <source>
        <strain evidence="2 3">M301315</strain>
    </source>
</reference>
<name>A0AAD0LXT4_PSEAV</name>
<dbReference type="InterPro" id="IPR005039">
    <property type="entry name" value="Ant_C"/>
</dbReference>
<accession>A0AAD0LXT4</accession>
<gene>
    <name evidence="2" type="ORF">PLA107_009215</name>
</gene>
<dbReference type="Pfam" id="PF03374">
    <property type="entry name" value="ANT"/>
    <property type="match status" value="1"/>
</dbReference>
<feature type="domain" description="Antirepressor protein C-terminal" evidence="1">
    <location>
        <begin position="153"/>
        <end position="254"/>
    </location>
</feature>
<dbReference type="AlphaFoldDB" id="A0AAD0LXT4"/>
<dbReference type="RefSeq" id="WP_005747104.1">
    <property type="nucleotide sequence ID" value="NZ_CP031225.1"/>
</dbReference>
<proteinExistence type="predicted"/>
<evidence type="ECO:0000259" key="1">
    <source>
        <dbReference type="Pfam" id="PF03374"/>
    </source>
</evidence>
<protein>
    <submittedName>
        <fullName evidence="2">DNA-binding protein</fullName>
    </submittedName>
</protein>
<organism evidence="2 3">
    <name type="scientific">Pseudomonas amygdali pv. lachrymans str. M301315</name>
    <dbReference type="NCBI Taxonomy" id="629260"/>
    <lineage>
        <taxon>Bacteria</taxon>
        <taxon>Pseudomonadati</taxon>
        <taxon>Pseudomonadota</taxon>
        <taxon>Gammaproteobacteria</taxon>
        <taxon>Pseudomonadales</taxon>
        <taxon>Pseudomonadaceae</taxon>
        <taxon>Pseudomonas</taxon>
        <taxon>Pseudomonas amygdali</taxon>
    </lineage>
</organism>
<evidence type="ECO:0000313" key="2">
    <source>
        <dbReference type="EMBL" id="AXH55472.1"/>
    </source>
</evidence>
<keyword evidence="2" id="KW-0238">DNA-binding</keyword>
<dbReference type="Proteomes" id="UP000006426">
    <property type="component" value="Chromosome"/>
</dbReference>
<dbReference type="Pfam" id="PF09669">
    <property type="entry name" value="Phage_pRha"/>
    <property type="match status" value="1"/>
</dbReference>
<dbReference type="EMBL" id="CP031225">
    <property type="protein sequence ID" value="AXH55472.1"/>
    <property type="molecule type" value="Genomic_DNA"/>
</dbReference>
<dbReference type="InterPro" id="IPR014054">
    <property type="entry name" value="Phage_regulatory_Rha"/>
</dbReference>
<sequence>MPISQHVVNYDRPHHEIAPSQNMARTMSSREIADLVEARHNDVVVTIERLFAKRLLRSSRISRREATGGRPIEVYDLCERDTHLVIAGYSDEHRARVIDRWQELEESSAKPVFDIASLNDPKVLLALLTDNVRKVVHLEADNTELTQENHLLEQKVVADAPKVDFFNAVITSTSIHSVREVAQSIGTGQNRLFAFMRQQRWVDRHNTPYQGRVESGYLVAEPHSYNCPETGERKTKFTCKVTGKGFTKLQALWAGRDKAILGGAA</sequence>
<dbReference type="GO" id="GO:0003677">
    <property type="term" value="F:DNA binding"/>
    <property type="evidence" value="ECO:0007669"/>
    <property type="project" value="UniProtKB-KW"/>
</dbReference>
<evidence type="ECO:0000313" key="3">
    <source>
        <dbReference type="Proteomes" id="UP000006426"/>
    </source>
</evidence>